<dbReference type="InterPro" id="IPR013099">
    <property type="entry name" value="K_chnl_dom"/>
</dbReference>
<dbReference type="InterPro" id="IPR036721">
    <property type="entry name" value="RCK_C_sf"/>
</dbReference>
<dbReference type="Pfam" id="PF07885">
    <property type="entry name" value="Ion_trans_2"/>
    <property type="match status" value="1"/>
</dbReference>
<feature type="transmembrane region" description="Helical" evidence="2">
    <location>
        <begin position="51"/>
        <end position="69"/>
    </location>
</feature>
<dbReference type="AlphaFoldDB" id="A0A5N0TDM3"/>
<reference evidence="5 6" key="1">
    <citation type="submission" date="2019-09" db="EMBL/GenBank/DDBJ databases">
        <title>Wenzhouxiangella sp. Genome sequencing and assembly.</title>
        <authorList>
            <person name="Zhang R."/>
        </authorList>
    </citation>
    <scope>NUCLEOTIDE SEQUENCE [LARGE SCALE GENOMIC DNA]</scope>
    <source>
        <strain evidence="5 6">W260</strain>
    </source>
</reference>
<evidence type="ECO:0000259" key="3">
    <source>
        <dbReference type="PROSITE" id="PS51201"/>
    </source>
</evidence>
<evidence type="ECO:0000259" key="4">
    <source>
        <dbReference type="PROSITE" id="PS51202"/>
    </source>
</evidence>
<evidence type="ECO:0000313" key="6">
    <source>
        <dbReference type="Proteomes" id="UP000325372"/>
    </source>
</evidence>
<keyword evidence="5" id="KW-0407">Ion channel</keyword>
<comment type="subcellular location">
    <subcellularLocation>
        <location evidence="1">Cell membrane</location>
        <topology evidence="1">Multi-pass membrane protein</topology>
    </subcellularLocation>
</comment>
<dbReference type="Proteomes" id="UP000325372">
    <property type="component" value="Unassembled WGS sequence"/>
</dbReference>
<dbReference type="SUPFAM" id="SSF81324">
    <property type="entry name" value="Voltage-gated potassium channels"/>
    <property type="match status" value="1"/>
</dbReference>
<dbReference type="PANTHER" id="PTHR43833">
    <property type="entry name" value="POTASSIUM CHANNEL PROTEIN 2-RELATED-RELATED"/>
    <property type="match status" value="1"/>
</dbReference>
<comment type="caution">
    <text evidence="5">The sequence shown here is derived from an EMBL/GenBank/DDBJ whole genome shotgun (WGS) entry which is preliminary data.</text>
</comment>
<dbReference type="Gene3D" id="1.10.287.70">
    <property type="match status" value="1"/>
</dbReference>
<evidence type="ECO:0000313" key="5">
    <source>
        <dbReference type="EMBL" id="KAA9133193.1"/>
    </source>
</evidence>
<protein>
    <submittedName>
        <fullName evidence="5">Potassium channel protein</fullName>
    </submittedName>
</protein>
<feature type="domain" description="RCK C-terminal" evidence="4">
    <location>
        <begin position="469"/>
        <end position="553"/>
    </location>
</feature>
<proteinExistence type="predicted"/>
<dbReference type="Pfam" id="PF02254">
    <property type="entry name" value="TrkA_N"/>
    <property type="match status" value="2"/>
</dbReference>
<keyword evidence="5" id="KW-0406">Ion transport</keyword>
<dbReference type="GO" id="GO:0006813">
    <property type="term" value="P:potassium ion transport"/>
    <property type="evidence" value="ECO:0007669"/>
    <property type="project" value="InterPro"/>
</dbReference>
<gene>
    <name evidence="5" type="ORF">F3N42_02210</name>
</gene>
<dbReference type="InterPro" id="IPR006037">
    <property type="entry name" value="RCK_C"/>
</dbReference>
<keyword evidence="5" id="KW-0813">Transport</keyword>
<keyword evidence="2" id="KW-0812">Transmembrane</keyword>
<sequence>MYGMNDIVWLTMRRMRLPLIVLLLVFFASVLVMVTLPGVNAEGEPVHLSYLDAAYFVAIMSTTIGFGEIPYPFTDTQRMVVLALVFPNVIAWLYSFGVILQLLLDRQFQQVMARSRFGRKVRGMGSDSFYLVCGFGSTGYVVVQGLLARGKRAVVMDADEDLVHARALDPRFTFTPIFGGDPTIPANLERAGLERDNCRGVIITTDDDHANLTMAITSKLLRPSLPVFARSEDDRVSDNMRSFGTDHVINPYEIFAERLYLALTSPIKYLVQDWLITVPGKPMRHRKLEPRTGRWIVCGAGRFGSQVIERLARDGTPYTVVDVHPERSGDYEGAILGRGTEAHTLKQAGIEDAVGIIACTGDDIDNLSIIMTARELNDKLFQIVRQEDQRNTPLFDKLGADLVAQRSLIVARRILAVATNPMLATFLDHLVHENDEFAEKVFARLKACVETYCGQGVEDWPSPQQWTVELDASHAPGAAALFEADMELTLSYLLHNTRSERDEDLHCVCLEIERGAQRLFLPANSTRLQPGDRLLFAGWGRARHEMMWSLEDPVLLLNYATPGPAPRTSIGRWLWRRRQADSGRI</sequence>
<evidence type="ECO:0000256" key="1">
    <source>
        <dbReference type="ARBA" id="ARBA00004651"/>
    </source>
</evidence>
<dbReference type="InterPro" id="IPR036291">
    <property type="entry name" value="NAD(P)-bd_dom_sf"/>
</dbReference>
<dbReference type="InterPro" id="IPR003148">
    <property type="entry name" value="RCK_N"/>
</dbReference>
<evidence type="ECO:0000256" key="2">
    <source>
        <dbReference type="SAM" id="Phobius"/>
    </source>
</evidence>
<dbReference type="SUPFAM" id="SSF51735">
    <property type="entry name" value="NAD(P)-binding Rossmann-fold domains"/>
    <property type="match status" value="2"/>
</dbReference>
<dbReference type="GO" id="GO:0005886">
    <property type="term" value="C:plasma membrane"/>
    <property type="evidence" value="ECO:0007669"/>
    <property type="project" value="UniProtKB-SubCell"/>
</dbReference>
<dbReference type="RefSeq" id="WP_150862753.1">
    <property type="nucleotide sequence ID" value="NZ_VYXP01000002.1"/>
</dbReference>
<dbReference type="Gene3D" id="3.40.50.720">
    <property type="entry name" value="NAD(P)-binding Rossmann-like Domain"/>
    <property type="match status" value="2"/>
</dbReference>
<dbReference type="PROSITE" id="PS51201">
    <property type="entry name" value="RCK_N"/>
    <property type="match status" value="1"/>
</dbReference>
<dbReference type="SUPFAM" id="SSF116726">
    <property type="entry name" value="TrkA C-terminal domain-like"/>
    <property type="match status" value="1"/>
</dbReference>
<dbReference type="PROSITE" id="PS51202">
    <property type="entry name" value="RCK_C"/>
    <property type="match status" value="1"/>
</dbReference>
<feature type="domain" description="RCK N-terminal" evidence="3">
    <location>
        <begin position="127"/>
        <end position="249"/>
    </location>
</feature>
<keyword evidence="6" id="KW-1185">Reference proteome</keyword>
<keyword evidence="2" id="KW-0472">Membrane</keyword>
<dbReference type="EMBL" id="VYXP01000002">
    <property type="protein sequence ID" value="KAA9133193.1"/>
    <property type="molecule type" value="Genomic_DNA"/>
</dbReference>
<accession>A0A5N0TDM3</accession>
<organism evidence="5 6">
    <name type="scientific">Marinihelvus fidelis</name>
    <dbReference type="NCBI Taxonomy" id="2613842"/>
    <lineage>
        <taxon>Bacteria</taxon>
        <taxon>Pseudomonadati</taxon>
        <taxon>Pseudomonadota</taxon>
        <taxon>Gammaproteobacteria</taxon>
        <taxon>Chromatiales</taxon>
        <taxon>Wenzhouxiangellaceae</taxon>
        <taxon>Marinihelvus</taxon>
    </lineage>
</organism>
<feature type="transmembrane region" description="Helical" evidence="2">
    <location>
        <begin position="81"/>
        <end position="104"/>
    </location>
</feature>
<name>A0A5N0TDM3_9GAMM</name>
<dbReference type="InterPro" id="IPR050721">
    <property type="entry name" value="Trk_Ktr_HKT_K-transport"/>
</dbReference>
<dbReference type="GO" id="GO:0008324">
    <property type="term" value="F:monoatomic cation transmembrane transporter activity"/>
    <property type="evidence" value="ECO:0007669"/>
    <property type="project" value="InterPro"/>
</dbReference>
<keyword evidence="2" id="KW-1133">Transmembrane helix</keyword>